<dbReference type="Pfam" id="PF19036">
    <property type="entry name" value="Fuz_longin_1"/>
    <property type="match status" value="1"/>
</dbReference>
<feature type="domain" description="FUZ/MON1/HPS1 first Longin" evidence="1">
    <location>
        <begin position="2"/>
        <end position="118"/>
    </location>
</feature>
<evidence type="ECO:0000313" key="4">
    <source>
        <dbReference type="Proteomes" id="UP001165065"/>
    </source>
</evidence>
<dbReference type="EMBL" id="BRYA01000146">
    <property type="protein sequence ID" value="GMI41276.1"/>
    <property type="molecule type" value="Genomic_DNA"/>
</dbReference>
<dbReference type="InterPro" id="IPR043971">
    <property type="entry name" value="FUZ/MON1/HPS1_longin_2"/>
</dbReference>
<comment type="caution">
    <text evidence="3">The sequence shown here is derived from an EMBL/GenBank/DDBJ whole genome shotgun (WGS) entry which is preliminary data.</text>
</comment>
<dbReference type="AlphaFoldDB" id="A0A9W7GAE7"/>
<organism evidence="3 4">
    <name type="scientific">Triparma columacea</name>
    <dbReference type="NCBI Taxonomy" id="722753"/>
    <lineage>
        <taxon>Eukaryota</taxon>
        <taxon>Sar</taxon>
        <taxon>Stramenopiles</taxon>
        <taxon>Ochrophyta</taxon>
        <taxon>Bolidophyceae</taxon>
        <taxon>Parmales</taxon>
        <taxon>Triparmaceae</taxon>
        <taxon>Triparma</taxon>
    </lineage>
</organism>
<dbReference type="InterPro" id="IPR043972">
    <property type="entry name" value="FUZ/MON1/HPS1_longin_1"/>
</dbReference>
<dbReference type="InterPro" id="IPR004353">
    <property type="entry name" value="Mon1"/>
</dbReference>
<protein>
    <submittedName>
        <fullName evidence="3">Uncharacterized protein</fullName>
    </submittedName>
</protein>
<dbReference type="OrthoDB" id="272411at2759"/>
<feature type="domain" description="FUZ/MON1/HPS1 second Longin" evidence="2">
    <location>
        <begin position="161"/>
        <end position="254"/>
    </location>
</feature>
<dbReference type="GO" id="GO:0016192">
    <property type="term" value="P:vesicle-mediated transport"/>
    <property type="evidence" value="ECO:0007669"/>
    <property type="project" value="InterPro"/>
</dbReference>
<dbReference type="PANTHER" id="PTHR13027:SF7">
    <property type="entry name" value="VACUOLAR FUSION PROTEIN MON1 HOMOLOG"/>
    <property type="match status" value="1"/>
</dbReference>
<dbReference type="Pfam" id="PF19037">
    <property type="entry name" value="Fuz_longin_2"/>
    <property type="match status" value="1"/>
</dbReference>
<dbReference type="GO" id="GO:0006623">
    <property type="term" value="P:protein targeting to vacuole"/>
    <property type="evidence" value="ECO:0007669"/>
    <property type="project" value="InterPro"/>
</dbReference>
<accession>A0A9W7GAE7</accession>
<name>A0A9W7GAE7_9STRA</name>
<reference evidence="4" key="1">
    <citation type="journal article" date="2023" name="Commun. Biol.">
        <title>Genome analysis of Parmales, the sister group of diatoms, reveals the evolutionary specialization of diatoms from phago-mixotrophs to photoautotrophs.</title>
        <authorList>
            <person name="Ban H."/>
            <person name="Sato S."/>
            <person name="Yoshikawa S."/>
            <person name="Yamada K."/>
            <person name="Nakamura Y."/>
            <person name="Ichinomiya M."/>
            <person name="Sato N."/>
            <person name="Blanc-Mathieu R."/>
            <person name="Endo H."/>
            <person name="Kuwata A."/>
            <person name="Ogata H."/>
        </authorList>
    </citation>
    <scope>NUCLEOTIDE SEQUENCE [LARGE SCALE GENOMIC DNA]</scope>
</reference>
<proteinExistence type="predicted"/>
<evidence type="ECO:0000313" key="3">
    <source>
        <dbReference type="EMBL" id="GMI41276.1"/>
    </source>
</evidence>
<dbReference type="PRINTS" id="PR01546">
    <property type="entry name" value="YEAST73DUF"/>
</dbReference>
<sequence>MQYFVLSLAGKPIFTRLPSEKFVLQSASLVALVSFSEASSVYLKSITFDDGSALVAVRKGGIVIGAKGKGDRGYMRLVCEYVYSQIVSTLTIKVQSIFRKSSKFDLRSMLTSTDAIIQGLIDKSESTGCLLTGAVESVPLKKSVRKELSRVMVTAAEKVSNTVFGVVVSEGKLLTVVQPRSPTIRMSSTDLVLLCNFASVQKKTLMNSESWFPLCLPGFNAGGFLYCYCYCLHEAAGMFLMLMSNVNTPDMFHSFQQARLAISAALNITGEGAGVAEGGKEEGGGGDFVSGVLESMEDRERRAASRYSAPAGVLHFLYRGDFQVGGGSTTTQGTGGGGKIVQCLSPGAGFPFVGGGEDGRGRIWREYQGMAGGLRGGWGGSRRGRKTGDEEEDDGTAFVTGEMDFVGKEAVRGRVEYKVKGAEMYVGIAGYGGEVYAVMPSVVGVEEGVRRVGILGRRIWEDREELFVVNPPVFGNMGG</sequence>
<dbReference type="Proteomes" id="UP001165065">
    <property type="component" value="Unassembled WGS sequence"/>
</dbReference>
<gene>
    <name evidence="3" type="ORF">TrCOL_g7651</name>
</gene>
<evidence type="ECO:0000259" key="1">
    <source>
        <dbReference type="Pfam" id="PF19036"/>
    </source>
</evidence>
<keyword evidence="4" id="KW-1185">Reference proteome</keyword>
<evidence type="ECO:0000259" key="2">
    <source>
        <dbReference type="Pfam" id="PF19037"/>
    </source>
</evidence>
<dbReference type="PANTHER" id="PTHR13027">
    <property type="entry name" value="SAND PROTEIN-RELATED"/>
    <property type="match status" value="1"/>
</dbReference>